<evidence type="ECO:0000256" key="1">
    <source>
        <dbReference type="SAM" id="MobiDB-lite"/>
    </source>
</evidence>
<feature type="compositionally biased region" description="Basic and acidic residues" evidence="1">
    <location>
        <begin position="75"/>
        <end position="89"/>
    </location>
</feature>
<dbReference type="AlphaFoldDB" id="A0A2P5DS40"/>
<gene>
    <name evidence="2" type="ORF">PanWU01x14_038050</name>
</gene>
<feature type="region of interest" description="Disordered" evidence="1">
    <location>
        <begin position="65"/>
        <end position="95"/>
    </location>
</feature>
<proteinExistence type="predicted"/>
<comment type="caution">
    <text evidence="2">The sequence shown here is derived from an EMBL/GenBank/DDBJ whole genome shotgun (WGS) entry which is preliminary data.</text>
</comment>
<dbReference type="Proteomes" id="UP000237105">
    <property type="component" value="Unassembled WGS sequence"/>
</dbReference>
<accession>A0A2P5DS40</accession>
<keyword evidence="3" id="KW-1185">Reference proteome</keyword>
<evidence type="ECO:0000313" key="3">
    <source>
        <dbReference type="Proteomes" id="UP000237105"/>
    </source>
</evidence>
<name>A0A2P5DS40_PARAD</name>
<evidence type="ECO:0000313" key="2">
    <source>
        <dbReference type="EMBL" id="PON76089.1"/>
    </source>
</evidence>
<sequence>MPKAETLISPSCQRLHRCTHHISRKARRGSKAPRSCAMLLFPRSIQARNPYCSLNPVLEPLLFGSSDDDNDDAEEVHAETRERPLEVRRFKTSHN</sequence>
<organism evidence="2 3">
    <name type="scientific">Parasponia andersonii</name>
    <name type="common">Sponia andersonii</name>
    <dbReference type="NCBI Taxonomy" id="3476"/>
    <lineage>
        <taxon>Eukaryota</taxon>
        <taxon>Viridiplantae</taxon>
        <taxon>Streptophyta</taxon>
        <taxon>Embryophyta</taxon>
        <taxon>Tracheophyta</taxon>
        <taxon>Spermatophyta</taxon>
        <taxon>Magnoliopsida</taxon>
        <taxon>eudicotyledons</taxon>
        <taxon>Gunneridae</taxon>
        <taxon>Pentapetalae</taxon>
        <taxon>rosids</taxon>
        <taxon>fabids</taxon>
        <taxon>Rosales</taxon>
        <taxon>Cannabaceae</taxon>
        <taxon>Parasponia</taxon>
    </lineage>
</organism>
<dbReference type="EMBL" id="JXTB01000020">
    <property type="protein sequence ID" value="PON76089.1"/>
    <property type="molecule type" value="Genomic_DNA"/>
</dbReference>
<reference evidence="3" key="1">
    <citation type="submission" date="2016-06" db="EMBL/GenBank/DDBJ databases">
        <title>Parallel loss of symbiosis genes in relatives of nitrogen-fixing non-legume Parasponia.</title>
        <authorList>
            <person name="Van Velzen R."/>
            <person name="Holmer R."/>
            <person name="Bu F."/>
            <person name="Rutten L."/>
            <person name="Van Zeijl A."/>
            <person name="Liu W."/>
            <person name="Santuari L."/>
            <person name="Cao Q."/>
            <person name="Sharma T."/>
            <person name="Shen D."/>
            <person name="Roswanjaya Y."/>
            <person name="Wardhani T."/>
            <person name="Kalhor M.S."/>
            <person name="Jansen J."/>
            <person name="Van den Hoogen J."/>
            <person name="Gungor B."/>
            <person name="Hartog M."/>
            <person name="Hontelez J."/>
            <person name="Verver J."/>
            <person name="Yang W.-C."/>
            <person name="Schijlen E."/>
            <person name="Repin R."/>
            <person name="Schilthuizen M."/>
            <person name="Schranz E."/>
            <person name="Heidstra R."/>
            <person name="Miyata K."/>
            <person name="Fedorova E."/>
            <person name="Kohlen W."/>
            <person name="Bisseling T."/>
            <person name="Smit S."/>
            <person name="Geurts R."/>
        </authorList>
    </citation>
    <scope>NUCLEOTIDE SEQUENCE [LARGE SCALE GENOMIC DNA]</scope>
    <source>
        <strain evidence="3">cv. WU1-14</strain>
    </source>
</reference>
<protein>
    <submittedName>
        <fullName evidence="2">Uncharacterized protein</fullName>
    </submittedName>
</protein>